<proteinExistence type="inferred from homology"/>
<gene>
    <name evidence="9" type="ORF">CRE_24411</name>
</gene>
<keyword evidence="4 7" id="KW-0539">Nucleus</keyword>
<feature type="compositionally biased region" description="Basic and acidic residues" evidence="8">
    <location>
        <begin position="265"/>
        <end position="277"/>
    </location>
</feature>
<dbReference type="AlphaFoldDB" id="E3MFU9"/>
<dbReference type="GO" id="GO:0032040">
    <property type="term" value="C:small-subunit processome"/>
    <property type="evidence" value="ECO:0007669"/>
    <property type="project" value="TreeGrafter"/>
</dbReference>
<dbReference type="PIRSF" id="PIRSF017300">
    <property type="entry name" value="snoRNP_Mpp10"/>
    <property type="match status" value="1"/>
</dbReference>
<keyword evidence="3 7" id="KW-0698">rRNA processing</keyword>
<feature type="compositionally biased region" description="Basic and acidic residues" evidence="8">
    <location>
        <begin position="324"/>
        <end position="347"/>
    </location>
</feature>
<dbReference type="eggNOG" id="KOG2600">
    <property type="taxonomic scope" value="Eukaryota"/>
</dbReference>
<evidence type="ECO:0000256" key="1">
    <source>
        <dbReference type="ARBA" id="ARBA00004604"/>
    </source>
</evidence>
<dbReference type="STRING" id="31234.E3MFU9"/>
<feature type="compositionally biased region" description="Basic and acidic residues" evidence="8">
    <location>
        <begin position="207"/>
        <end position="218"/>
    </location>
</feature>
<name>E3MFU9_CAERE</name>
<dbReference type="Proteomes" id="UP000008281">
    <property type="component" value="Unassembled WGS sequence"/>
</dbReference>
<accession>E3MFU9</accession>
<keyword evidence="5 7" id="KW-0687">Ribonucleoprotein</keyword>
<feature type="compositionally biased region" description="Basic and acidic residues" evidence="8">
    <location>
        <begin position="576"/>
        <end position="594"/>
    </location>
</feature>
<organism evidence="10">
    <name type="scientific">Caenorhabditis remanei</name>
    <name type="common">Caenorhabditis vulgaris</name>
    <dbReference type="NCBI Taxonomy" id="31234"/>
    <lineage>
        <taxon>Eukaryota</taxon>
        <taxon>Metazoa</taxon>
        <taxon>Ecdysozoa</taxon>
        <taxon>Nematoda</taxon>
        <taxon>Chromadorea</taxon>
        <taxon>Rhabditida</taxon>
        <taxon>Rhabditina</taxon>
        <taxon>Rhabditomorpha</taxon>
        <taxon>Rhabditoidea</taxon>
        <taxon>Rhabditidae</taxon>
        <taxon>Peloderinae</taxon>
        <taxon>Caenorhabditis</taxon>
    </lineage>
</organism>
<comment type="similarity">
    <text evidence="6 7">Belongs to the MPP10 family.</text>
</comment>
<evidence type="ECO:0000313" key="9">
    <source>
        <dbReference type="EMBL" id="EFP01165.1"/>
    </source>
</evidence>
<feature type="region of interest" description="Disordered" evidence="8">
    <location>
        <begin position="207"/>
        <end position="228"/>
    </location>
</feature>
<dbReference type="PANTHER" id="PTHR17039:SF0">
    <property type="entry name" value="U3 SMALL NUCLEOLAR RIBONUCLEOPROTEIN PROTEIN MPP10"/>
    <property type="match status" value="1"/>
</dbReference>
<dbReference type="HOGENOM" id="CLU_011271_3_0_1"/>
<dbReference type="OMA" id="THFEYKP"/>
<dbReference type="GO" id="GO:0005732">
    <property type="term" value="C:sno(s)RNA-containing ribonucleoprotein complex"/>
    <property type="evidence" value="ECO:0007669"/>
    <property type="project" value="UniProtKB-UniRule"/>
</dbReference>
<protein>
    <recommendedName>
        <fullName evidence="7">U3 small nucleolar ribonucleoprotein protein MPP10</fullName>
    </recommendedName>
</protein>
<feature type="compositionally biased region" description="Basic and acidic residues" evidence="8">
    <location>
        <begin position="151"/>
        <end position="164"/>
    </location>
</feature>
<dbReference type="GO" id="GO:0034457">
    <property type="term" value="C:Mpp10 complex"/>
    <property type="evidence" value="ECO:0007669"/>
    <property type="project" value="UniProtKB-UniRule"/>
</dbReference>
<dbReference type="EMBL" id="DS268442">
    <property type="protein sequence ID" value="EFP01165.1"/>
    <property type="molecule type" value="Genomic_DNA"/>
</dbReference>
<feature type="region of interest" description="Disordered" evidence="8">
    <location>
        <begin position="524"/>
        <end position="599"/>
    </location>
</feature>
<feature type="compositionally biased region" description="Acidic residues" evidence="8">
    <location>
        <begin position="287"/>
        <end position="313"/>
    </location>
</feature>
<evidence type="ECO:0000256" key="7">
    <source>
        <dbReference type="PIRNR" id="PIRNR017300"/>
    </source>
</evidence>
<dbReference type="InParanoid" id="E3MFU9"/>
<comment type="subcellular location">
    <subcellularLocation>
        <location evidence="1 7">Nucleus</location>
        <location evidence="1 7">Nucleolus</location>
    </subcellularLocation>
</comment>
<reference evidence="9" key="1">
    <citation type="submission" date="2007-07" db="EMBL/GenBank/DDBJ databases">
        <title>PCAP assembly of the Caenorhabditis remanei genome.</title>
        <authorList>
            <consortium name="The Caenorhabditis remanei Sequencing Consortium"/>
            <person name="Wilson R.K."/>
        </authorList>
    </citation>
    <scope>NUCLEOTIDE SEQUENCE [LARGE SCALE GENOMIC DNA]</scope>
    <source>
        <strain evidence="9">PB4641</strain>
    </source>
</reference>
<feature type="region of interest" description="Disordered" evidence="8">
    <location>
        <begin position="96"/>
        <end position="184"/>
    </location>
</feature>
<feature type="compositionally biased region" description="Basic and acidic residues" evidence="8">
    <location>
        <begin position="528"/>
        <end position="550"/>
    </location>
</feature>
<dbReference type="OrthoDB" id="445326at2759"/>
<keyword evidence="2 7" id="KW-0690">Ribosome biogenesis</keyword>
<dbReference type="Pfam" id="PF04006">
    <property type="entry name" value="Mpp10"/>
    <property type="match status" value="1"/>
</dbReference>
<evidence type="ECO:0000256" key="6">
    <source>
        <dbReference type="ARBA" id="ARBA00029455"/>
    </source>
</evidence>
<feature type="compositionally biased region" description="Acidic residues" evidence="8">
    <location>
        <begin position="104"/>
        <end position="144"/>
    </location>
</feature>
<comment type="function">
    <text evidence="7">Involved in nucleolar processing of pre-18S ribosomal RNA.</text>
</comment>
<dbReference type="InterPro" id="IPR012173">
    <property type="entry name" value="Mpp10"/>
</dbReference>
<evidence type="ECO:0000256" key="2">
    <source>
        <dbReference type="ARBA" id="ARBA00022517"/>
    </source>
</evidence>
<evidence type="ECO:0000256" key="4">
    <source>
        <dbReference type="ARBA" id="ARBA00023242"/>
    </source>
</evidence>
<feature type="compositionally biased region" description="Basic and acidic residues" evidence="8">
    <location>
        <begin position="174"/>
        <end position="184"/>
    </location>
</feature>
<dbReference type="GO" id="GO:0006364">
    <property type="term" value="P:rRNA processing"/>
    <property type="evidence" value="ECO:0007669"/>
    <property type="project" value="UniProtKB-KW"/>
</dbReference>
<dbReference type="PANTHER" id="PTHR17039">
    <property type="entry name" value="U3 SMALL NUCLEOLAR RIBONUCLEOPROTEIN PROTEIN MPP10"/>
    <property type="match status" value="1"/>
</dbReference>
<evidence type="ECO:0000256" key="8">
    <source>
        <dbReference type="SAM" id="MobiDB-lite"/>
    </source>
</evidence>
<feature type="compositionally biased region" description="Acidic residues" evidence="8">
    <location>
        <begin position="219"/>
        <end position="228"/>
    </location>
</feature>
<dbReference type="FunCoup" id="E3MFU9">
    <property type="interactions" value="2651"/>
</dbReference>
<keyword evidence="10" id="KW-1185">Reference proteome</keyword>
<evidence type="ECO:0000256" key="3">
    <source>
        <dbReference type="ARBA" id="ARBA00022552"/>
    </source>
</evidence>
<sequence>MTKLKSKTDELVPEIGDFSQFFKSRSKFADSMTDVISNVYEWSTSLDSSSEDNLPLPFVSKNEEVVWSYLKHQNKQLDGINKKYKGFLSELIGKPHIRISANPEDSEDSDDPEDVDDDDEDDAVDDEEMEDDVDDEEDDGDDVDLFNLSESDLKTLDADLKKMAEEEEVDSEGEGLKTSEEEPKKFKKSIVDDEFFSLEEMHDFLQKTERKGGKRTKEEEEMMFEDEDSWDGKADYTYEDFFGSRDAVAPEVTSETKKTKREKKRKAEVLGNDDGKNQKKRVRFAMDEEEPEDDVDDEEIEEEEDVYDEEEDVGDHPVLLGAELEEKREESGFEKRQNKMKERISKLEEENLAPKSWELSGEVAADQREENTLLEKHVDFDHGSKRAPEVTEEFTDRLESLIKQRIKDKAWDDVIRVKKVEAKGAKFETQAIENVMNQKTSLAEVYEKEFDKATGNVEDGKKVENPAHETINTKMRDLFRLIDALTHFEYKPDQAREEVRVVSNMAALRVEEVGMTASTEAQLIAPEEVTKKMRSMEKSKEERDATDRARERRQKKSKQRSMLAKFGEETVFGEQKAAKREKAERGKDKGDKGQKIKSSNFFAKLQETVQMEKKDGAVTKKIKKRVVKREKTDKNSAAIKL</sequence>
<evidence type="ECO:0000313" key="10">
    <source>
        <dbReference type="Proteomes" id="UP000008281"/>
    </source>
</evidence>
<feature type="region of interest" description="Disordered" evidence="8">
    <location>
        <begin position="249"/>
        <end position="347"/>
    </location>
</feature>
<evidence type="ECO:0000256" key="5">
    <source>
        <dbReference type="ARBA" id="ARBA00023274"/>
    </source>
</evidence>